<accession>M0M1B2</accession>
<gene>
    <name evidence="3" type="ORF">C448_14705</name>
</gene>
<evidence type="ECO:0000256" key="1">
    <source>
        <dbReference type="ARBA" id="ARBA00007789"/>
    </source>
</evidence>
<dbReference type="PANTHER" id="PTHR30137:SF6">
    <property type="entry name" value="LUCIFERASE-LIKE MONOOXYGENASE"/>
    <property type="match status" value="1"/>
</dbReference>
<dbReference type="CDD" id="cd00347">
    <property type="entry name" value="Flavin_utilizing_monoxygenases"/>
    <property type="match status" value="2"/>
</dbReference>
<dbReference type="InterPro" id="IPR019949">
    <property type="entry name" value="CmoO-like"/>
</dbReference>
<dbReference type="Pfam" id="PF00296">
    <property type="entry name" value="Bac_luciferase"/>
    <property type="match status" value="1"/>
</dbReference>
<dbReference type="GO" id="GO:0016705">
    <property type="term" value="F:oxidoreductase activity, acting on paired donors, with incorporation or reduction of molecular oxygen"/>
    <property type="evidence" value="ECO:0007669"/>
    <property type="project" value="InterPro"/>
</dbReference>
<comment type="caution">
    <text evidence="3">The sequence shown here is derived from an EMBL/GenBank/DDBJ whole genome shotgun (WGS) entry which is preliminary data.</text>
</comment>
<evidence type="ECO:0000313" key="3">
    <source>
        <dbReference type="EMBL" id="EMA39466.1"/>
    </source>
</evidence>
<name>M0M1B2_HALMO</name>
<dbReference type="GO" id="GO:0005829">
    <property type="term" value="C:cytosol"/>
    <property type="evidence" value="ECO:0007669"/>
    <property type="project" value="TreeGrafter"/>
</dbReference>
<comment type="similarity">
    <text evidence="1">To bacterial alkanal monooxygenase alpha and beta chains.</text>
</comment>
<dbReference type="PATRIC" id="fig|931277.6.peg.2887"/>
<dbReference type="Proteomes" id="UP000011568">
    <property type="component" value="Unassembled WGS sequence"/>
</dbReference>
<dbReference type="NCBIfam" id="TIGR03558">
    <property type="entry name" value="oxido_grp_1"/>
    <property type="match status" value="1"/>
</dbReference>
<dbReference type="OrthoDB" id="167712at2157"/>
<protein>
    <submittedName>
        <fullName evidence="3">Luciferase family oxidoreductase</fullName>
    </submittedName>
</protein>
<dbReference type="InterPro" id="IPR011251">
    <property type="entry name" value="Luciferase-like_dom"/>
</dbReference>
<sequence>MELSIVSLGTVPEGGTATDAYDNTIELAQRAEELGYSRFWLAEHHGGGDSTASTTPEVLIAHLAAKTSDIRLGSGTVLLNHYSPYKVAETFSALDALAPGRIDMGLGRASGQPAADHALQYNQNQQQDDHADKIEEAVKHLYNGFPDDHPYSQLQLARSGEAVPQTWVLGSSPNSAAIAGKLGLPYCFAAFIRPDVAPQAFEAYRESFEPAPFEAAPDEPAGMIGVNVSCGDTDEEAARLRASVEAYYQRLDRGEVGTPPAVDDAIDELGGVPDPTPQSIEPGDWPQQISGSPATVRDILEQMTEQVGVDEVVVQNMIPDPDDRVRSYELIADGVGLSARDS</sequence>
<dbReference type="InterPro" id="IPR050766">
    <property type="entry name" value="Bact_Lucif_Oxidored"/>
</dbReference>
<reference evidence="3 4" key="1">
    <citation type="journal article" date="2014" name="PLoS Genet.">
        <title>Phylogenetically driven sequencing of extremely halophilic archaea reveals strategies for static and dynamic osmo-response.</title>
        <authorList>
            <person name="Becker E.A."/>
            <person name="Seitzer P.M."/>
            <person name="Tritt A."/>
            <person name="Larsen D."/>
            <person name="Krusor M."/>
            <person name="Yao A.I."/>
            <person name="Wu D."/>
            <person name="Madern D."/>
            <person name="Eisen J.A."/>
            <person name="Darling A.E."/>
            <person name="Facciotti M.T."/>
        </authorList>
    </citation>
    <scope>NUCLEOTIDE SEQUENCE [LARGE SCALE GENOMIC DNA]</scope>
    <source>
        <strain evidence="3 4">DSM 1307</strain>
    </source>
</reference>
<evidence type="ECO:0000259" key="2">
    <source>
        <dbReference type="Pfam" id="PF00296"/>
    </source>
</evidence>
<dbReference type="Gene3D" id="3.20.20.30">
    <property type="entry name" value="Luciferase-like domain"/>
    <property type="match status" value="1"/>
</dbReference>
<dbReference type="EMBL" id="AOMC01000160">
    <property type="protein sequence ID" value="EMA39466.1"/>
    <property type="molecule type" value="Genomic_DNA"/>
</dbReference>
<organism evidence="3 4">
    <name type="scientific">Halococcus morrhuae DSM 1307</name>
    <dbReference type="NCBI Taxonomy" id="931277"/>
    <lineage>
        <taxon>Archaea</taxon>
        <taxon>Methanobacteriati</taxon>
        <taxon>Methanobacteriota</taxon>
        <taxon>Stenosarchaea group</taxon>
        <taxon>Halobacteria</taxon>
        <taxon>Halobacteriales</taxon>
        <taxon>Halococcaceae</taxon>
        <taxon>Halococcus</taxon>
    </lineage>
</organism>
<dbReference type="PANTHER" id="PTHR30137">
    <property type="entry name" value="LUCIFERASE-LIKE MONOOXYGENASE"/>
    <property type="match status" value="1"/>
</dbReference>
<keyword evidence="4" id="KW-1185">Reference proteome</keyword>
<dbReference type="STRING" id="931277.C448_14705"/>
<dbReference type="InterPro" id="IPR036661">
    <property type="entry name" value="Luciferase-like_sf"/>
</dbReference>
<dbReference type="AlphaFoldDB" id="M0M1B2"/>
<feature type="domain" description="Luciferase-like" evidence="2">
    <location>
        <begin position="1"/>
        <end position="309"/>
    </location>
</feature>
<dbReference type="eggNOG" id="arCOG02410">
    <property type="taxonomic scope" value="Archaea"/>
</dbReference>
<dbReference type="RefSeq" id="WP_004055857.1">
    <property type="nucleotide sequence ID" value="NZ_AOMC01000160.1"/>
</dbReference>
<evidence type="ECO:0000313" key="4">
    <source>
        <dbReference type="Proteomes" id="UP000011568"/>
    </source>
</evidence>
<proteinExistence type="predicted"/>
<dbReference type="SUPFAM" id="SSF51679">
    <property type="entry name" value="Bacterial luciferase-like"/>
    <property type="match status" value="1"/>
</dbReference>